<dbReference type="InterPro" id="IPR036291">
    <property type="entry name" value="NAD(P)-bd_dom_sf"/>
</dbReference>
<proteinExistence type="predicted"/>
<dbReference type="PANTHER" id="PTHR14097:SF8">
    <property type="entry name" value="NAD(P)-BINDING DOMAIN-CONTAINING PROTEIN"/>
    <property type="match status" value="1"/>
</dbReference>
<comment type="caution">
    <text evidence="1">The sequence shown here is derived from an EMBL/GenBank/DDBJ whole genome shotgun (WGS) entry which is preliminary data.</text>
</comment>
<organism evidence="1 2">
    <name type="scientific">Streptomyces chisholmiae</name>
    <dbReference type="NCBI Taxonomy" id="3075540"/>
    <lineage>
        <taxon>Bacteria</taxon>
        <taxon>Bacillati</taxon>
        <taxon>Actinomycetota</taxon>
        <taxon>Actinomycetes</taxon>
        <taxon>Kitasatosporales</taxon>
        <taxon>Streptomycetaceae</taxon>
        <taxon>Streptomyces</taxon>
    </lineage>
</organism>
<sequence>MRVKVVVFGPSGLIGDGFVRESLRAEDVTEVVTVGRGPLAATHPKHRHLVHGDFLDFDALSGELAGVDACFWALGVTSMGMSPADYERVTHDYTVAAVRTLAAVNPGLTFVYLSGAGTDGTERGRSRWARVKGRTENAVIGAFPRGYALRPAFVLPAHAKRSKTRVYRWGTAAVIPFAPLLRRLSGAAVTDTAQLGRVGLHLARHGHERRVWENRDIVALATADPGA</sequence>
<dbReference type="EMBL" id="JAVREO010000014">
    <property type="protein sequence ID" value="MDT0269077.1"/>
    <property type="molecule type" value="Genomic_DNA"/>
</dbReference>
<protein>
    <submittedName>
        <fullName evidence="1">Epimerase</fullName>
    </submittedName>
</protein>
<reference evidence="2" key="1">
    <citation type="submission" date="2023-07" db="EMBL/GenBank/DDBJ databases">
        <title>30 novel species of actinomycetes from the DSMZ collection.</title>
        <authorList>
            <person name="Nouioui I."/>
        </authorList>
    </citation>
    <scope>NUCLEOTIDE SEQUENCE [LARGE SCALE GENOMIC DNA]</scope>
    <source>
        <strain evidence="2">DSM 44915</strain>
    </source>
</reference>
<name>A0ABU2JW32_9ACTN</name>
<dbReference type="Proteomes" id="UP001183410">
    <property type="component" value="Unassembled WGS sequence"/>
</dbReference>
<gene>
    <name evidence="1" type="ORF">RM844_22580</name>
</gene>
<evidence type="ECO:0000313" key="1">
    <source>
        <dbReference type="EMBL" id="MDT0269077.1"/>
    </source>
</evidence>
<dbReference type="PANTHER" id="PTHR14097">
    <property type="entry name" value="OXIDOREDUCTASE HTATIP2"/>
    <property type="match status" value="1"/>
</dbReference>
<accession>A0ABU2JW32</accession>
<dbReference type="Gene3D" id="3.40.50.720">
    <property type="entry name" value="NAD(P)-binding Rossmann-like Domain"/>
    <property type="match status" value="1"/>
</dbReference>
<evidence type="ECO:0000313" key="2">
    <source>
        <dbReference type="Proteomes" id="UP001183410"/>
    </source>
</evidence>
<dbReference type="SUPFAM" id="SSF51735">
    <property type="entry name" value="NAD(P)-binding Rossmann-fold domains"/>
    <property type="match status" value="1"/>
</dbReference>
<keyword evidence="2" id="KW-1185">Reference proteome</keyword>
<dbReference type="RefSeq" id="WP_311669163.1">
    <property type="nucleotide sequence ID" value="NZ_JAVREO010000014.1"/>
</dbReference>